<protein>
    <submittedName>
        <fullName evidence="5">ABC transporter</fullName>
    </submittedName>
</protein>
<proteinExistence type="predicted"/>
<dbReference type="PROSITE" id="PS50893">
    <property type="entry name" value="ABC_TRANSPORTER_2"/>
    <property type="match status" value="1"/>
</dbReference>
<evidence type="ECO:0000256" key="2">
    <source>
        <dbReference type="ARBA" id="ARBA00022741"/>
    </source>
</evidence>
<feature type="domain" description="ABC transporter" evidence="4">
    <location>
        <begin position="1"/>
        <end position="234"/>
    </location>
</feature>
<keyword evidence="6" id="KW-1185">Reference proteome</keyword>
<keyword evidence="1" id="KW-0813">Transport</keyword>
<reference evidence="5 6" key="1">
    <citation type="journal article" date="2014" name="Int. J. Syst. Evol. Microbiol.">
        <title>Complete genome sequence of Corynebacterium casei LMG S-19264T (=DSM 44701T), isolated from a smear-ripened cheese.</title>
        <authorList>
            <consortium name="US DOE Joint Genome Institute (JGI-PGF)"/>
            <person name="Walter F."/>
            <person name="Albersmeier A."/>
            <person name="Kalinowski J."/>
            <person name="Ruckert C."/>
        </authorList>
    </citation>
    <scope>NUCLEOTIDE SEQUENCE [LARGE SCALE GENOMIC DNA]</scope>
    <source>
        <strain evidence="5 6">CGMCC 1.15286</strain>
    </source>
</reference>
<evidence type="ECO:0000313" key="6">
    <source>
        <dbReference type="Proteomes" id="UP000600247"/>
    </source>
</evidence>
<dbReference type="Pfam" id="PF00005">
    <property type="entry name" value="ABC_tran"/>
    <property type="match status" value="1"/>
</dbReference>
<keyword evidence="2" id="KW-0547">Nucleotide-binding</keyword>
<keyword evidence="3" id="KW-0067">ATP-binding</keyword>
<evidence type="ECO:0000259" key="4">
    <source>
        <dbReference type="PROSITE" id="PS50893"/>
    </source>
</evidence>
<dbReference type="PANTHER" id="PTHR42939:SF3">
    <property type="entry name" value="ABC TRANSPORTER ATP-BINDING COMPONENT"/>
    <property type="match status" value="1"/>
</dbReference>
<sequence>MSEEAAIRLSHVEQSRPHFQLGPITLEIPKGYVTAIVGPNGSGKSSTFRLLLELSKPDKGEITILGHRLGDGDDTKLKQRIGYLPELFGVHDKSMRGSYKTAFNRRWYPDWDLNRYRELLRVFEVDDSIRLGSMSKGTRRKYELALALAHHPELLLLDEPSSGLDPLAWRTMLDVLHRFMDSGDRTILMASHIVEEVKRLADYIVFMGHGRVLGVYEKDELFSNWHAFYIHSERFTRKDAEAIPGQCVIEETGGGTIRVVTKEAFAAEQWLEKEEVRLAGRQSLNLDDILAVLIEQERLRVRS</sequence>
<gene>
    <name evidence="5" type="ORF">GCM10010918_15220</name>
</gene>
<dbReference type="GO" id="GO:0016887">
    <property type="term" value="F:ATP hydrolysis activity"/>
    <property type="evidence" value="ECO:0007669"/>
    <property type="project" value="InterPro"/>
</dbReference>
<dbReference type="Gene3D" id="3.40.50.300">
    <property type="entry name" value="P-loop containing nucleotide triphosphate hydrolases"/>
    <property type="match status" value="1"/>
</dbReference>
<dbReference type="InterPro" id="IPR003439">
    <property type="entry name" value="ABC_transporter-like_ATP-bd"/>
</dbReference>
<dbReference type="InterPro" id="IPR027417">
    <property type="entry name" value="P-loop_NTPase"/>
</dbReference>
<comment type="caution">
    <text evidence="5">The sequence shown here is derived from an EMBL/GenBank/DDBJ whole genome shotgun (WGS) entry which is preliminary data.</text>
</comment>
<dbReference type="InterPro" id="IPR003593">
    <property type="entry name" value="AAA+_ATPase"/>
</dbReference>
<dbReference type="AlphaFoldDB" id="A0A917LXL3"/>
<evidence type="ECO:0000256" key="3">
    <source>
        <dbReference type="ARBA" id="ARBA00022840"/>
    </source>
</evidence>
<dbReference type="GO" id="GO:0005524">
    <property type="term" value="F:ATP binding"/>
    <property type="evidence" value="ECO:0007669"/>
    <property type="project" value="UniProtKB-KW"/>
</dbReference>
<dbReference type="EMBL" id="BMHY01000002">
    <property type="protein sequence ID" value="GGG62453.1"/>
    <property type="molecule type" value="Genomic_DNA"/>
</dbReference>
<accession>A0A917LXL3</accession>
<evidence type="ECO:0000313" key="5">
    <source>
        <dbReference type="EMBL" id="GGG62453.1"/>
    </source>
</evidence>
<dbReference type="RefSeq" id="WP_188888312.1">
    <property type="nucleotide sequence ID" value="NZ_BMHY01000002.1"/>
</dbReference>
<dbReference type="PANTHER" id="PTHR42939">
    <property type="entry name" value="ABC TRANSPORTER ATP-BINDING PROTEIN ALBC-RELATED"/>
    <property type="match status" value="1"/>
</dbReference>
<dbReference type="InterPro" id="IPR051782">
    <property type="entry name" value="ABC_Transporter_VariousFunc"/>
</dbReference>
<organism evidence="5 6">
    <name type="scientific">Paenibacillus radicis</name>
    <name type="common">ex Gao et al. 2016</name>
    <dbReference type="NCBI Taxonomy" id="1737354"/>
    <lineage>
        <taxon>Bacteria</taxon>
        <taxon>Bacillati</taxon>
        <taxon>Bacillota</taxon>
        <taxon>Bacilli</taxon>
        <taxon>Bacillales</taxon>
        <taxon>Paenibacillaceae</taxon>
        <taxon>Paenibacillus</taxon>
    </lineage>
</organism>
<dbReference type="CDD" id="cd03230">
    <property type="entry name" value="ABC_DR_subfamily_A"/>
    <property type="match status" value="1"/>
</dbReference>
<dbReference type="SUPFAM" id="SSF52540">
    <property type="entry name" value="P-loop containing nucleoside triphosphate hydrolases"/>
    <property type="match status" value="1"/>
</dbReference>
<evidence type="ECO:0000256" key="1">
    <source>
        <dbReference type="ARBA" id="ARBA00022448"/>
    </source>
</evidence>
<dbReference type="SMART" id="SM00382">
    <property type="entry name" value="AAA"/>
    <property type="match status" value="1"/>
</dbReference>
<name>A0A917LXL3_9BACL</name>
<dbReference type="Proteomes" id="UP000600247">
    <property type="component" value="Unassembled WGS sequence"/>
</dbReference>